<dbReference type="SUPFAM" id="SSF53300">
    <property type="entry name" value="vWA-like"/>
    <property type="match status" value="1"/>
</dbReference>
<evidence type="ECO:0000313" key="2">
    <source>
        <dbReference type="EMBL" id="QHQ36511.1"/>
    </source>
</evidence>
<organism evidence="2 3">
    <name type="scientific">Algicella marina</name>
    <dbReference type="NCBI Taxonomy" id="2683284"/>
    <lineage>
        <taxon>Bacteria</taxon>
        <taxon>Pseudomonadati</taxon>
        <taxon>Pseudomonadota</taxon>
        <taxon>Alphaproteobacteria</taxon>
        <taxon>Rhodobacterales</taxon>
        <taxon>Paracoccaceae</taxon>
        <taxon>Algicella</taxon>
    </lineage>
</organism>
<dbReference type="Proteomes" id="UP000464495">
    <property type="component" value="Chromosome"/>
</dbReference>
<feature type="transmembrane region" description="Helical" evidence="1">
    <location>
        <begin position="286"/>
        <end position="302"/>
    </location>
</feature>
<keyword evidence="3" id="KW-1185">Reference proteome</keyword>
<dbReference type="AlphaFoldDB" id="A0A6P1T427"/>
<gene>
    <name evidence="2" type="ORF">GO499_15690</name>
</gene>
<evidence type="ECO:0000256" key="1">
    <source>
        <dbReference type="SAM" id="Phobius"/>
    </source>
</evidence>
<dbReference type="EMBL" id="CP046620">
    <property type="protein sequence ID" value="QHQ36511.1"/>
    <property type="molecule type" value="Genomic_DNA"/>
</dbReference>
<accession>A0A6P1T427</accession>
<dbReference type="Gene3D" id="3.40.50.410">
    <property type="entry name" value="von Willebrand factor, type A domain"/>
    <property type="match status" value="1"/>
</dbReference>
<reference evidence="2 3" key="1">
    <citation type="submission" date="2019-12" db="EMBL/GenBank/DDBJ databases">
        <title>Complete genome sequence of Algicella marina strain 9Alg 56(T) isolated from the red alga Tichocarpus crinitus.</title>
        <authorList>
            <person name="Kim S.-G."/>
            <person name="Nedashkovskaya O.I."/>
        </authorList>
    </citation>
    <scope>NUCLEOTIDE SEQUENCE [LARGE SCALE GENOMIC DNA]</scope>
    <source>
        <strain evidence="2 3">9Alg 56</strain>
    </source>
</reference>
<evidence type="ECO:0000313" key="3">
    <source>
        <dbReference type="Proteomes" id="UP000464495"/>
    </source>
</evidence>
<dbReference type="KEGG" id="amaq:GO499_15690"/>
<proteinExistence type="predicted"/>
<sequence length="307" mass="32927">MTLAVFSLLRPFWLLAIVAIAILAVRLYRRRNRIGDWESVIDPDLMAAMRALGRVETSPRHSANHLPLLAAALTALALTGPALERRDALSFRNLDGVIFVMDVSPSMTGSALWPATVTMGRVGVNALSTKPGALIVYAGDAYLAAPLTADTRNLGFTMTLLNDETVPDTGTRPALGLSRAAELLREARILAGDVVLMTDGAGLGPEALAQAAEIADIGGRLSVVYAPTERARETGEMRAQAETLASLGGGRLYELNEANALAADLSNDATSRLEQQSYQLLVWRDFGRYLLLLALLPALGFFRRQSA</sequence>
<name>A0A6P1T427_9RHOB</name>
<feature type="transmembrane region" description="Helical" evidence="1">
    <location>
        <begin position="12"/>
        <end position="28"/>
    </location>
</feature>
<keyword evidence="1" id="KW-0812">Transmembrane</keyword>
<keyword evidence="1" id="KW-0472">Membrane</keyword>
<dbReference type="InterPro" id="IPR036465">
    <property type="entry name" value="vWFA_dom_sf"/>
</dbReference>
<keyword evidence="1" id="KW-1133">Transmembrane helix</keyword>
<protein>
    <submittedName>
        <fullName evidence="2">VWA domain-containing protein</fullName>
    </submittedName>
</protein>
<dbReference type="RefSeq" id="WP_161863057.1">
    <property type="nucleotide sequence ID" value="NZ_CP046620.1"/>
</dbReference>